<evidence type="ECO:0000256" key="1">
    <source>
        <dbReference type="ARBA" id="ARBA00022679"/>
    </source>
</evidence>
<dbReference type="Pfam" id="PF01255">
    <property type="entry name" value="Prenyltransf"/>
    <property type="match status" value="1"/>
</dbReference>
<keyword evidence="1 2" id="KW-0808">Transferase</keyword>
<dbReference type="SUPFAM" id="SSF64005">
    <property type="entry name" value="Undecaprenyl diphosphate synthase"/>
    <property type="match status" value="1"/>
</dbReference>
<dbReference type="Gene3D" id="3.40.1180.10">
    <property type="entry name" value="Decaprenyl diphosphate synthase-like"/>
    <property type="match status" value="1"/>
</dbReference>
<comment type="subunit">
    <text evidence="2">Homodimer.</text>
</comment>
<dbReference type="CDD" id="cd00475">
    <property type="entry name" value="Cis_IPPS"/>
    <property type="match status" value="1"/>
</dbReference>
<feature type="active site" evidence="2">
    <location>
        <position position="9"/>
    </location>
</feature>
<reference evidence="3 4" key="1">
    <citation type="submission" date="2017-09" db="EMBL/GenBank/DDBJ databases">
        <title>Depth-based differentiation of microbial function through sediment-hosted aquifers and enrichment of novel symbionts in the deep terrestrial subsurface.</title>
        <authorList>
            <person name="Probst A.J."/>
            <person name="Ladd B."/>
            <person name="Jarett J.K."/>
            <person name="Geller-Mcgrath D.E."/>
            <person name="Sieber C.M."/>
            <person name="Emerson J.B."/>
            <person name="Anantharaman K."/>
            <person name="Thomas B.C."/>
            <person name="Malmstrom R."/>
            <person name="Stieglmeier M."/>
            <person name="Klingl A."/>
            <person name="Woyke T."/>
            <person name="Ryan C.M."/>
            <person name="Banfield J.F."/>
        </authorList>
    </citation>
    <scope>NUCLEOTIDE SEQUENCE [LARGE SCALE GENOMIC DNA]</scope>
    <source>
        <strain evidence="3">CG10_big_fil_rev_8_21_14_0_10_50_16</strain>
    </source>
</reference>
<dbReference type="Proteomes" id="UP000230084">
    <property type="component" value="Unassembled WGS sequence"/>
</dbReference>
<dbReference type="PANTHER" id="PTHR10291">
    <property type="entry name" value="DEHYDRODOLICHYL DIPHOSPHATE SYNTHASE FAMILY MEMBER"/>
    <property type="match status" value="1"/>
</dbReference>
<dbReference type="InterPro" id="IPR001441">
    <property type="entry name" value="UPP_synth-like"/>
</dbReference>
<comment type="caution">
    <text evidence="2">Lacks conserved residue(s) required for the propagation of feature annotation.</text>
</comment>
<sequence length="221" mass="25230">MKHFAIIIDGNRRWARERGLPTLEGHRRGYENVKIIGQAALERGIEHLTIYAFSTENWKRSEEEVGYLMDLLLRVLTADRQFFINQGARVRVIGRREGLNNKIIQAIQETEAATAGGTRGQINLCINYGGRAEIVDAVNQLFAAGQEVTEETINTTIWMQGVPEPDIIVRTSGEQRLSGFLTWSGVYSELKFIEKNWPDFTEADLDDCLADYDHRQRRFGQ</sequence>
<dbReference type="EMBL" id="PCYM01000001">
    <property type="protein sequence ID" value="PIR48037.1"/>
    <property type="molecule type" value="Genomic_DNA"/>
</dbReference>
<comment type="similarity">
    <text evidence="2">Belongs to the UPP synthase family.</text>
</comment>
<feature type="binding site" evidence="2">
    <location>
        <begin position="176"/>
        <end position="178"/>
    </location>
    <ligand>
        <name>substrate</name>
    </ligand>
</feature>
<feature type="binding site" evidence="2">
    <location>
        <begin position="54"/>
        <end position="56"/>
    </location>
    <ligand>
        <name>substrate</name>
    </ligand>
</feature>
<name>A0A2H0RNL2_9BACT</name>
<gene>
    <name evidence="3" type="primary">uppS</name>
    <name evidence="3" type="ORF">COV06_01405</name>
</gene>
<dbReference type="GO" id="GO:0000287">
    <property type="term" value="F:magnesium ion binding"/>
    <property type="evidence" value="ECO:0007669"/>
    <property type="project" value="UniProtKB-UniRule"/>
</dbReference>
<dbReference type="NCBIfam" id="TIGR00055">
    <property type="entry name" value="uppS"/>
    <property type="match status" value="1"/>
</dbReference>
<feature type="binding site" evidence="2">
    <location>
        <position position="14"/>
    </location>
    <ligand>
        <name>substrate</name>
    </ligand>
</feature>
<evidence type="ECO:0000256" key="2">
    <source>
        <dbReference type="HAMAP-Rule" id="MF_01139"/>
    </source>
</evidence>
<feature type="binding site" evidence="2">
    <location>
        <position position="26"/>
    </location>
    <ligand>
        <name>substrate</name>
    </ligand>
</feature>
<feature type="binding site" evidence="2">
    <location>
        <position position="189"/>
    </location>
    <ligand>
        <name>Mg(2+)</name>
        <dbReference type="ChEBI" id="CHEBI:18420"/>
    </ligand>
</feature>
<dbReference type="PROSITE" id="PS01066">
    <property type="entry name" value="UPP_SYNTHASE"/>
    <property type="match status" value="1"/>
</dbReference>
<proteinExistence type="inferred from homology"/>
<dbReference type="InterPro" id="IPR036424">
    <property type="entry name" value="UPP_synth-like_sf"/>
</dbReference>
<evidence type="ECO:0000313" key="3">
    <source>
        <dbReference type="EMBL" id="PIR48037.1"/>
    </source>
</evidence>
<protein>
    <recommendedName>
        <fullName evidence="2">Isoprenyl transferase</fullName>
        <ecNumber evidence="2">2.5.1.-</ecNumber>
    </recommendedName>
</protein>
<feature type="active site" description="Proton acceptor" evidence="2">
    <location>
        <position position="57"/>
    </location>
</feature>
<keyword evidence="2" id="KW-0479">Metal-binding</keyword>
<evidence type="ECO:0000313" key="4">
    <source>
        <dbReference type="Proteomes" id="UP000230084"/>
    </source>
</evidence>
<comment type="caution">
    <text evidence="3">The sequence shown here is derived from an EMBL/GenBank/DDBJ whole genome shotgun (WGS) entry which is preliminary data.</text>
</comment>
<feature type="binding site" evidence="2">
    <location>
        <position position="170"/>
    </location>
    <ligand>
        <name>substrate</name>
    </ligand>
</feature>
<feature type="binding site" evidence="2">
    <location>
        <position position="9"/>
    </location>
    <ligand>
        <name>Mg(2+)</name>
        <dbReference type="ChEBI" id="CHEBI:18420"/>
    </ligand>
</feature>
<dbReference type="PANTHER" id="PTHR10291:SF0">
    <property type="entry name" value="DEHYDRODOLICHYL DIPHOSPHATE SYNTHASE 2"/>
    <property type="match status" value="1"/>
</dbReference>
<keyword evidence="2" id="KW-0460">Magnesium</keyword>
<dbReference type="GO" id="GO:0045547">
    <property type="term" value="F:ditrans,polycis-polyprenyl diphosphate synthase [(2E,6E)-farnesyl diphosphate specific] activity"/>
    <property type="evidence" value="ECO:0007669"/>
    <property type="project" value="TreeGrafter"/>
</dbReference>
<feature type="binding site" evidence="2">
    <location>
        <begin position="10"/>
        <end position="13"/>
    </location>
    <ligand>
        <name>substrate</name>
    </ligand>
</feature>
<dbReference type="GO" id="GO:0016094">
    <property type="term" value="P:polyprenol biosynthetic process"/>
    <property type="evidence" value="ECO:0007669"/>
    <property type="project" value="TreeGrafter"/>
</dbReference>
<dbReference type="InterPro" id="IPR018520">
    <property type="entry name" value="UPP_synth-like_CS"/>
</dbReference>
<accession>A0A2H0RNL2</accession>
<feature type="binding site" evidence="2">
    <location>
        <position position="58"/>
    </location>
    <ligand>
        <name>substrate</name>
    </ligand>
</feature>
<dbReference type="AlphaFoldDB" id="A0A2H0RNL2"/>
<feature type="binding site" evidence="2">
    <location>
        <position position="60"/>
    </location>
    <ligand>
        <name>substrate</name>
    </ligand>
</feature>
<dbReference type="HAMAP" id="MF_01139">
    <property type="entry name" value="ISPT"/>
    <property type="match status" value="1"/>
</dbReference>
<comment type="cofactor">
    <cofactor evidence="2">
        <name>Mg(2+)</name>
        <dbReference type="ChEBI" id="CHEBI:18420"/>
    </cofactor>
    <text evidence="2">Binds 2 magnesium ions per subunit.</text>
</comment>
<dbReference type="EC" id="2.5.1.-" evidence="2"/>
<comment type="function">
    <text evidence="2">Catalyzes the condensation of isopentenyl diphosphate (IPP) with allylic pyrophosphates generating different type of terpenoids.</text>
</comment>
<organism evidence="3 4">
    <name type="scientific">Candidatus Uhrbacteria bacterium CG10_big_fil_rev_8_21_14_0_10_50_16</name>
    <dbReference type="NCBI Taxonomy" id="1975039"/>
    <lineage>
        <taxon>Bacteria</taxon>
        <taxon>Candidatus Uhriibacteriota</taxon>
    </lineage>
</organism>